<organism evidence="2 3">
    <name type="scientific">Emiliania huxleyi (strain CCMP1516)</name>
    <dbReference type="NCBI Taxonomy" id="280463"/>
    <lineage>
        <taxon>Eukaryota</taxon>
        <taxon>Haptista</taxon>
        <taxon>Haptophyta</taxon>
        <taxon>Prymnesiophyceae</taxon>
        <taxon>Isochrysidales</taxon>
        <taxon>Noelaerhabdaceae</taxon>
        <taxon>Emiliania</taxon>
    </lineage>
</organism>
<evidence type="ECO:0008006" key="4">
    <source>
        <dbReference type="Google" id="ProtNLM"/>
    </source>
</evidence>
<accession>A0A0D3JIM9</accession>
<protein>
    <recommendedName>
        <fullName evidence="4">SIR2-like domain-containing protein</fullName>
    </recommendedName>
</protein>
<feature type="region of interest" description="Disordered" evidence="1">
    <location>
        <begin position="68"/>
        <end position="98"/>
    </location>
</feature>
<dbReference type="Proteomes" id="UP000013827">
    <property type="component" value="Unassembled WGS sequence"/>
</dbReference>
<dbReference type="KEGG" id="ehx:EMIHUDRAFT_458034"/>
<dbReference type="EnsemblProtists" id="EOD23364">
    <property type="protein sequence ID" value="EOD23364"/>
    <property type="gene ID" value="EMIHUDRAFT_458034"/>
</dbReference>
<sequence>MMCVIAATLSIAVPHHSLAPASVRHRSPAPRLSDPPSAPLGHVFVLHADLRSLLTDATLYPTTDPVDSGWFPNAQRQNDPPPLPPFTSRQRVHQLPGTPAGAPLVFLANVDGRLEPQRDCEPFTGRPPLDWFVDAARQFLQLAAASVGEEGTRARCRRAQPLLALPVVGTGNGGARTASGRMISRLLEVLYDFTAARKPTTRRRGGEPSRRAGLTANDTLIRFLLSLRHKALRRQMAPAWEDTLGARLCGAALELAQRATADELTLFIGAGVSVGAGLPAWQELLTSLAERDDVPLGPGEVLQLKRLDLPDQAALFGQAAQPRRGRAPALSTGAAGPAMKAGEAALQRPPPPRGSPRASLPVEAVVTTNYDELFEAAWRGAASDFKVLPYEADARSRFVLKLHGDLRRPQDIVLTRAQLSGAREQRAALSGVVQGPLMTKHLCSASAPLDTPQVVQGLLMTKHLCFVGFSLQDPNFSEVAETVRATLTGDSSTASRNLFGSLLSLHNRPFLAELWPDVQQVPMDMADASGPDRLSSAQCARRLDIFLDKVSLDASTPTRHLLDPNFSGVFDKQQRELREALLLFEAELASRPDARAAAGFEAVSALLRGLGLPADSPALAEPDVLQPDEEGGNG</sequence>
<keyword evidence="3" id="KW-1185">Reference proteome</keyword>
<name>A0A0D3JIM9_EMIH1</name>
<dbReference type="GeneID" id="17268910"/>
<dbReference type="SUPFAM" id="SSF52467">
    <property type="entry name" value="DHS-like NAD/FAD-binding domain"/>
    <property type="match status" value="1"/>
</dbReference>
<feature type="compositionally biased region" description="Low complexity" evidence="1">
    <location>
        <begin position="318"/>
        <end position="347"/>
    </location>
</feature>
<dbReference type="HOGENOM" id="CLU_037507_0_0_1"/>
<reference evidence="2" key="2">
    <citation type="submission" date="2024-10" db="UniProtKB">
        <authorList>
            <consortium name="EnsemblProtists"/>
        </authorList>
    </citation>
    <scope>IDENTIFICATION</scope>
</reference>
<evidence type="ECO:0000256" key="1">
    <source>
        <dbReference type="SAM" id="MobiDB-lite"/>
    </source>
</evidence>
<dbReference type="PaxDb" id="2903-EOD23364"/>
<dbReference type="eggNOG" id="ENOG502S009">
    <property type="taxonomic scope" value="Eukaryota"/>
</dbReference>
<dbReference type="Pfam" id="PF13289">
    <property type="entry name" value="SIR2_2"/>
    <property type="match status" value="1"/>
</dbReference>
<feature type="region of interest" description="Disordered" evidence="1">
    <location>
        <begin position="318"/>
        <end position="359"/>
    </location>
</feature>
<evidence type="ECO:0000313" key="3">
    <source>
        <dbReference type="Proteomes" id="UP000013827"/>
    </source>
</evidence>
<proteinExistence type="predicted"/>
<dbReference type="RefSeq" id="XP_005775793.1">
    <property type="nucleotide sequence ID" value="XM_005775736.1"/>
</dbReference>
<evidence type="ECO:0000313" key="2">
    <source>
        <dbReference type="EnsemblProtists" id="EOD23364"/>
    </source>
</evidence>
<reference evidence="3" key="1">
    <citation type="journal article" date="2013" name="Nature">
        <title>Pan genome of the phytoplankton Emiliania underpins its global distribution.</title>
        <authorList>
            <person name="Read B.A."/>
            <person name="Kegel J."/>
            <person name="Klute M.J."/>
            <person name="Kuo A."/>
            <person name="Lefebvre S.C."/>
            <person name="Maumus F."/>
            <person name="Mayer C."/>
            <person name="Miller J."/>
            <person name="Monier A."/>
            <person name="Salamov A."/>
            <person name="Young J."/>
            <person name="Aguilar M."/>
            <person name="Claverie J.M."/>
            <person name="Frickenhaus S."/>
            <person name="Gonzalez K."/>
            <person name="Herman E.K."/>
            <person name="Lin Y.C."/>
            <person name="Napier J."/>
            <person name="Ogata H."/>
            <person name="Sarno A.F."/>
            <person name="Shmutz J."/>
            <person name="Schroeder D."/>
            <person name="de Vargas C."/>
            <person name="Verret F."/>
            <person name="von Dassow P."/>
            <person name="Valentin K."/>
            <person name="Van de Peer Y."/>
            <person name="Wheeler G."/>
            <person name="Dacks J.B."/>
            <person name="Delwiche C.F."/>
            <person name="Dyhrman S.T."/>
            <person name="Glockner G."/>
            <person name="John U."/>
            <person name="Richards T."/>
            <person name="Worden A.Z."/>
            <person name="Zhang X."/>
            <person name="Grigoriev I.V."/>
            <person name="Allen A.E."/>
            <person name="Bidle K."/>
            <person name="Borodovsky M."/>
            <person name="Bowler C."/>
            <person name="Brownlee C."/>
            <person name="Cock J.M."/>
            <person name="Elias M."/>
            <person name="Gladyshev V.N."/>
            <person name="Groth M."/>
            <person name="Guda C."/>
            <person name="Hadaegh A."/>
            <person name="Iglesias-Rodriguez M.D."/>
            <person name="Jenkins J."/>
            <person name="Jones B.M."/>
            <person name="Lawson T."/>
            <person name="Leese F."/>
            <person name="Lindquist E."/>
            <person name="Lobanov A."/>
            <person name="Lomsadze A."/>
            <person name="Malik S.B."/>
            <person name="Marsh M.E."/>
            <person name="Mackinder L."/>
            <person name="Mock T."/>
            <person name="Mueller-Roeber B."/>
            <person name="Pagarete A."/>
            <person name="Parker M."/>
            <person name="Probert I."/>
            <person name="Quesneville H."/>
            <person name="Raines C."/>
            <person name="Rensing S.A."/>
            <person name="Riano-Pachon D.M."/>
            <person name="Richier S."/>
            <person name="Rokitta S."/>
            <person name="Shiraiwa Y."/>
            <person name="Soanes D.M."/>
            <person name="van der Giezen M."/>
            <person name="Wahlund T.M."/>
            <person name="Williams B."/>
            <person name="Wilson W."/>
            <person name="Wolfe G."/>
            <person name="Wurch L.L."/>
        </authorList>
    </citation>
    <scope>NUCLEOTIDE SEQUENCE</scope>
</reference>
<dbReference type="AlphaFoldDB" id="A0A0D3JIM9"/>
<dbReference type="InterPro" id="IPR029035">
    <property type="entry name" value="DHS-like_NAD/FAD-binding_dom"/>
</dbReference>